<dbReference type="EMBL" id="GL433840">
    <property type="protein sequence ID" value="EFN57070.1"/>
    <property type="molecule type" value="Genomic_DNA"/>
</dbReference>
<dbReference type="Pfam" id="PF00112">
    <property type="entry name" value="Peptidase_C1"/>
    <property type="match status" value="2"/>
</dbReference>
<dbReference type="InParanoid" id="E1ZAI4"/>
<evidence type="ECO:0000313" key="5">
    <source>
        <dbReference type="Proteomes" id="UP000008141"/>
    </source>
</evidence>
<dbReference type="InterPro" id="IPR000169">
    <property type="entry name" value="Pept_cys_AS"/>
</dbReference>
<gene>
    <name evidence="4" type="ORF">CHLNCDRAFT_143823</name>
</gene>
<feature type="chain" id="PRO_5018575877" description="Peptidase C1A papain C-terminal domain-containing protein" evidence="2">
    <location>
        <begin position="25"/>
        <end position="490"/>
    </location>
</feature>
<keyword evidence="5" id="KW-1185">Reference proteome</keyword>
<dbReference type="InterPro" id="IPR000668">
    <property type="entry name" value="Peptidase_C1A_C"/>
</dbReference>
<dbReference type="InterPro" id="IPR013128">
    <property type="entry name" value="Peptidase_C1A"/>
</dbReference>
<sequence length="490" mass="53030">MRALQGALYRVLLAATLWALLAAAAKPQTKGYKNKEEARTAAAQLQALASAERRQLFNDWKAEYGKNFGANGSQLDNLKFSKWSARLDAVIEHNKAAVYSFKGLNRFSELSFREFSSKWLMTPKDPAELAGRVPVPGGGSRRLLADPPAALDWRTQGVDLPIRDQGGCGACWAFAAIAAVEAKALILGTATDISTLDLSEQQLVDCAKSGTLDYWSLGCESGYSDDALWYLSDYYGTTEARYPFQGVIVGYNATKGVGSNESYWIVRNQWGDWGEAGHIRVQMTQAGACSMPPLGGLTRSPPPPRPRPQIEAVMRDAALWRGFTGVWDTLSSPSLTADTRLLTSGLNTQLAVHFRAGLADPKRRYVRAALFASTAVDRATAALLPPNATAGTGWKLKVTVNGRVLKPADAAPMGGGEVVRTFPAAKGRSARMAILTPKMRISMNVASKTSAADQQRFGKWLNVRVTVFRTQILPKPVLGLFGPSYIAARG</sequence>
<dbReference type="SUPFAM" id="SSF54001">
    <property type="entry name" value="Cysteine proteinases"/>
    <property type="match status" value="1"/>
</dbReference>
<dbReference type="Gene3D" id="2.40.50.170">
    <property type="entry name" value="Cysteine proteinases. Chain C"/>
    <property type="match status" value="1"/>
</dbReference>
<comment type="similarity">
    <text evidence="1">Belongs to the peptidase C1 family.</text>
</comment>
<accession>E1ZAI4</accession>
<dbReference type="RefSeq" id="XP_005849172.1">
    <property type="nucleotide sequence ID" value="XM_005849110.1"/>
</dbReference>
<dbReference type="PANTHER" id="PTHR12411">
    <property type="entry name" value="CYSTEINE PROTEASE FAMILY C1-RELATED"/>
    <property type="match status" value="1"/>
</dbReference>
<proteinExistence type="inferred from homology"/>
<reference evidence="4 5" key="1">
    <citation type="journal article" date="2010" name="Plant Cell">
        <title>The Chlorella variabilis NC64A genome reveals adaptation to photosymbiosis, coevolution with viruses, and cryptic sex.</title>
        <authorList>
            <person name="Blanc G."/>
            <person name="Duncan G."/>
            <person name="Agarkova I."/>
            <person name="Borodovsky M."/>
            <person name="Gurnon J."/>
            <person name="Kuo A."/>
            <person name="Lindquist E."/>
            <person name="Lucas S."/>
            <person name="Pangilinan J."/>
            <person name="Polle J."/>
            <person name="Salamov A."/>
            <person name="Terry A."/>
            <person name="Yamada T."/>
            <person name="Dunigan D.D."/>
            <person name="Grigoriev I.V."/>
            <person name="Claverie J.M."/>
            <person name="Van Etten J.L."/>
        </authorList>
    </citation>
    <scope>NUCLEOTIDE SEQUENCE [LARGE SCALE GENOMIC DNA]</scope>
    <source>
        <strain evidence="4 5">NC64A</strain>
    </source>
</reference>
<evidence type="ECO:0000313" key="4">
    <source>
        <dbReference type="EMBL" id="EFN57070.1"/>
    </source>
</evidence>
<evidence type="ECO:0000256" key="2">
    <source>
        <dbReference type="SAM" id="SignalP"/>
    </source>
</evidence>
<dbReference type="GO" id="GO:0008234">
    <property type="term" value="F:cysteine-type peptidase activity"/>
    <property type="evidence" value="ECO:0007669"/>
    <property type="project" value="InterPro"/>
</dbReference>
<name>E1ZAI4_CHLVA</name>
<dbReference type="PROSITE" id="PS00139">
    <property type="entry name" value="THIOL_PROTEASE_CYS"/>
    <property type="match status" value="1"/>
</dbReference>
<keyword evidence="2" id="KW-0732">Signal</keyword>
<feature type="signal peptide" evidence="2">
    <location>
        <begin position="1"/>
        <end position="24"/>
    </location>
</feature>
<evidence type="ECO:0000259" key="3">
    <source>
        <dbReference type="SMART" id="SM00645"/>
    </source>
</evidence>
<dbReference type="Proteomes" id="UP000008141">
    <property type="component" value="Unassembled WGS sequence"/>
</dbReference>
<dbReference type="InterPro" id="IPR038765">
    <property type="entry name" value="Papain-like_cys_pep_sf"/>
</dbReference>
<dbReference type="eggNOG" id="KOG1543">
    <property type="taxonomic scope" value="Eukaryota"/>
</dbReference>
<organism evidence="5">
    <name type="scientific">Chlorella variabilis</name>
    <name type="common">Green alga</name>
    <dbReference type="NCBI Taxonomy" id="554065"/>
    <lineage>
        <taxon>Eukaryota</taxon>
        <taxon>Viridiplantae</taxon>
        <taxon>Chlorophyta</taxon>
        <taxon>core chlorophytes</taxon>
        <taxon>Trebouxiophyceae</taxon>
        <taxon>Chlorellales</taxon>
        <taxon>Chlorellaceae</taxon>
        <taxon>Chlorella clade</taxon>
        <taxon>Chlorella</taxon>
    </lineage>
</organism>
<feature type="domain" description="Peptidase C1A papain C-terminal" evidence="3">
    <location>
        <begin position="147"/>
        <end position="297"/>
    </location>
</feature>
<dbReference type="STRING" id="554065.E1ZAI4"/>
<evidence type="ECO:0000256" key="1">
    <source>
        <dbReference type="ARBA" id="ARBA00008455"/>
    </source>
</evidence>
<dbReference type="AlphaFoldDB" id="E1ZAI4"/>
<dbReference type="GO" id="GO:0006508">
    <property type="term" value="P:proteolysis"/>
    <property type="evidence" value="ECO:0007669"/>
    <property type="project" value="InterPro"/>
</dbReference>
<dbReference type="GeneID" id="17356627"/>
<protein>
    <recommendedName>
        <fullName evidence="3">Peptidase C1A papain C-terminal domain-containing protein</fullName>
    </recommendedName>
</protein>
<dbReference type="KEGG" id="cvr:CHLNCDRAFT_143823"/>
<dbReference type="SMART" id="SM00645">
    <property type="entry name" value="Pept_C1"/>
    <property type="match status" value="1"/>
</dbReference>
<dbReference type="Gene3D" id="3.90.70.10">
    <property type="entry name" value="Cysteine proteinases"/>
    <property type="match status" value="1"/>
</dbReference>